<evidence type="ECO:0000256" key="1">
    <source>
        <dbReference type="SAM" id="Phobius"/>
    </source>
</evidence>
<protein>
    <submittedName>
        <fullName evidence="2">Uncharacterized protein</fullName>
    </submittedName>
</protein>
<gene>
    <name evidence="2" type="ORF">K435DRAFT_797135</name>
</gene>
<organism evidence="2 3">
    <name type="scientific">Dendrothele bispora (strain CBS 962.96)</name>
    <dbReference type="NCBI Taxonomy" id="1314807"/>
    <lineage>
        <taxon>Eukaryota</taxon>
        <taxon>Fungi</taxon>
        <taxon>Dikarya</taxon>
        <taxon>Basidiomycota</taxon>
        <taxon>Agaricomycotina</taxon>
        <taxon>Agaricomycetes</taxon>
        <taxon>Agaricomycetidae</taxon>
        <taxon>Agaricales</taxon>
        <taxon>Agaricales incertae sedis</taxon>
        <taxon>Dendrothele</taxon>
    </lineage>
</organism>
<keyword evidence="3" id="KW-1185">Reference proteome</keyword>
<evidence type="ECO:0000313" key="2">
    <source>
        <dbReference type="EMBL" id="THU96660.1"/>
    </source>
</evidence>
<dbReference type="EMBL" id="ML179171">
    <property type="protein sequence ID" value="THU96660.1"/>
    <property type="molecule type" value="Genomic_DNA"/>
</dbReference>
<dbReference type="Proteomes" id="UP000297245">
    <property type="component" value="Unassembled WGS sequence"/>
</dbReference>
<feature type="transmembrane region" description="Helical" evidence="1">
    <location>
        <begin position="119"/>
        <end position="143"/>
    </location>
</feature>
<reference evidence="2 3" key="1">
    <citation type="journal article" date="2019" name="Nat. Ecol. Evol.">
        <title>Megaphylogeny resolves global patterns of mushroom evolution.</title>
        <authorList>
            <person name="Varga T."/>
            <person name="Krizsan K."/>
            <person name="Foldi C."/>
            <person name="Dima B."/>
            <person name="Sanchez-Garcia M."/>
            <person name="Sanchez-Ramirez S."/>
            <person name="Szollosi G.J."/>
            <person name="Szarkandi J.G."/>
            <person name="Papp V."/>
            <person name="Albert L."/>
            <person name="Andreopoulos W."/>
            <person name="Angelini C."/>
            <person name="Antonin V."/>
            <person name="Barry K.W."/>
            <person name="Bougher N.L."/>
            <person name="Buchanan P."/>
            <person name="Buyck B."/>
            <person name="Bense V."/>
            <person name="Catcheside P."/>
            <person name="Chovatia M."/>
            <person name="Cooper J."/>
            <person name="Damon W."/>
            <person name="Desjardin D."/>
            <person name="Finy P."/>
            <person name="Geml J."/>
            <person name="Haridas S."/>
            <person name="Hughes K."/>
            <person name="Justo A."/>
            <person name="Karasinski D."/>
            <person name="Kautmanova I."/>
            <person name="Kiss B."/>
            <person name="Kocsube S."/>
            <person name="Kotiranta H."/>
            <person name="LaButti K.M."/>
            <person name="Lechner B.E."/>
            <person name="Liimatainen K."/>
            <person name="Lipzen A."/>
            <person name="Lukacs Z."/>
            <person name="Mihaltcheva S."/>
            <person name="Morgado L.N."/>
            <person name="Niskanen T."/>
            <person name="Noordeloos M.E."/>
            <person name="Ohm R.A."/>
            <person name="Ortiz-Santana B."/>
            <person name="Ovrebo C."/>
            <person name="Racz N."/>
            <person name="Riley R."/>
            <person name="Savchenko A."/>
            <person name="Shiryaev A."/>
            <person name="Soop K."/>
            <person name="Spirin V."/>
            <person name="Szebenyi C."/>
            <person name="Tomsovsky M."/>
            <person name="Tulloss R.E."/>
            <person name="Uehling J."/>
            <person name="Grigoriev I.V."/>
            <person name="Vagvolgyi C."/>
            <person name="Papp T."/>
            <person name="Martin F.M."/>
            <person name="Miettinen O."/>
            <person name="Hibbett D.S."/>
            <person name="Nagy L.G."/>
        </authorList>
    </citation>
    <scope>NUCLEOTIDE SEQUENCE [LARGE SCALE GENOMIC DNA]</scope>
    <source>
        <strain evidence="2 3">CBS 962.96</strain>
    </source>
</reference>
<proteinExistence type="predicted"/>
<dbReference type="AlphaFoldDB" id="A0A4S8M3T6"/>
<name>A0A4S8M3T6_DENBC</name>
<keyword evidence="1" id="KW-0472">Membrane</keyword>
<feature type="transmembrane region" description="Helical" evidence="1">
    <location>
        <begin position="71"/>
        <end position="89"/>
    </location>
</feature>
<accession>A0A4S8M3T6</accession>
<sequence length="185" mass="20664">MFCVCLLKLVEIKFRIIPTEQSARNKKINTTSYPSSFITLLHTDKLQLDMATFNPGGEDKIIFKKKMIGNIFLNFNAVLSEGVVVWRAWVLVNKRCYHKAVALYVKDGHDSGKTSVEKVLFILVESGLVVLTSLVIITILNVTQLSSSFTQIMAGSGAQLSKSIWAAKYSPITYSTLIQLPDNFK</sequence>
<keyword evidence="1" id="KW-1133">Transmembrane helix</keyword>
<keyword evidence="1" id="KW-0812">Transmembrane</keyword>
<evidence type="ECO:0000313" key="3">
    <source>
        <dbReference type="Proteomes" id="UP000297245"/>
    </source>
</evidence>